<dbReference type="Pfam" id="PF08818">
    <property type="entry name" value="DUF1801"/>
    <property type="match status" value="1"/>
</dbReference>
<dbReference type="SUPFAM" id="SSF159888">
    <property type="entry name" value="YdhG-like"/>
    <property type="match status" value="1"/>
</dbReference>
<reference evidence="2 3" key="1">
    <citation type="submission" date="2019-10" db="EMBL/GenBank/DDBJ databases">
        <title>Gracilibacillus salitolerans sp. nov., a moderate halophile isolated from a saline soil in northwest China.</title>
        <authorList>
            <person name="Gan L."/>
        </authorList>
    </citation>
    <scope>NUCLEOTIDE SEQUENCE [LARGE SCALE GENOMIC DNA]</scope>
    <source>
        <strain evidence="2 3">TP2-8</strain>
    </source>
</reference>
<dbReference type="EMBL" id="WJEE01000052">
    <property type="protein sequence ID" value="MRI68154.1"/>
    <property type="molecule type" value="Genomic_DNA"/>
</dbReference>
<organism evidence="2 3">
    <name type="scientific">Gracilibacillus thailandensis</name>
    <dbReference type="NCBI Taxonomy" id="563735"/>
    <lineage>
        <taxon>Bacteria</taxon>
        <taxon>Bacillati</taxon>
        <taxon>Bacillota</taxon>
        <taxon>Bacilli</taxon>
        <taxon>Bacillales</taxon>
        <taxon>Bacillaceae</taxon>
        <taxon>Gracilibacillus</taxon>
    </lineage>
</organism>
<dbReference type="RefSeq" id="WP_153836664.1">
    <property type="nucleotide sequence ID" value="NZ_JBHUMW010000074.1"/>
</dbReference>
<gene>
    <name evidence="2" type="ORF">GH885_17750</name>
</gene>
<name>A0A6N7R4N7_9BACI</name>
<dbReference type="InterPro" id="IPR014922">
    <property type="entry name" value="YdhG-like"/>
</dbReference>
<dbReference type="Gene3D" id="3.90.1150.200">
    <property type="match status" value="1"/>
</dbReference>
<feature type="domain" description="YdhG-like" evidence="1">
    <location>
        <begin position="20"/>
        <end position="117"/>
    </location>
</feature>
<accession>A0A6N7R4N7</accession>
<dbReference type="Pfam" id="PF13376">
    <property type="entry name" value="OmdA"/>
    <property type="match status" value="1"/>
</dbReference>
<protein>
    <recommendedName>
        <fullName evidence="1">YdhG-like domain-containing protein</fullName>
    </recommendedName>
</protein>
<dbReference type="InterPro" id="IPR016786">
    <property type="entry name" value="YdeI_bac"/>
</dbReference>
<dbReference type="Proteomes" id="UP000435187">
    <property type="component" value="Unassembled WGS sequence"/>
</dbReference>
<proteinExistence type="predicted"/>
<dbReference type="PIRSF" id="PIRSF021308">
    <property type="entry name" value="UCP021308"/>
    <property type="match status" value="1"/>
</dbReference>
<keyword evidence="3" id="KW-1185">Reference proteome</keyword>
<sequence length="197" mass="22779">MEGSNLNPQVDEYISKSKKWKEEFEILRKIILECDLKEEIKWNKPCYTFDKSNVVIIQGFKDYCALMFFKGVLLNDPQGILVKPGENSHAQRQLRFTNTQDIHAMESTLKAYLQKAIEVEKAGLEVNSVKKPELTVPEELEKKFAEMPALKKAFESLTPGRQRAYILYFSKAKKSQTRVARIEKYIEKILDGKGLND</sequence>
<evidence type="ECO:0000259" key="1">
    <source>
        <dbReference type="Pfam" id="PF08818"/>
    </source>
</evidence>
<comment type="caution">
    <text evidence="2">The sequence shown here is derived from an EMBL/GenBank/DDBJ whole genome shotgun (WGS) entry which is preliminary data.</text>
</comment>
<evidence type="ECO:0000313" key="2">
    <source>
        <dbReference type="EMBL" id="MRI68154.1"/>
    </source>
</evidence>
<evidence type="ECO:0000313" key="3">
    <source>
        <dbReference type="Proteomes" id="UP000435187"/>
    </source>
</evidence>
<dbReference type="AlphaFoldDB" id="A0A6N7R4N7"/>